<proteinExistence type="inferred from homology"/>
<organism evidence="8 9">
    <name type="scientific">Ensete ventricosum</name>
    <name type="common">Abyssinian banana</name>
    <name type="synonym">Musa ensete</name>
    <dbReference type="NCBI Taxonomy" id="4639"/>
    <lineage>
        <taxon>Eukaryota</taxon>
        <taxon>Viridiplantae</taxon>
        <taxon>Streptophyta</taxon>
        <taxon>Embryophyta</taxon>
        <taxon>Tracheophyta</taxon>
        <taxon>Spermatophyta</taxon>
        <taxon>Magnoliopsida</taxon>
        <taxon>Liliopsida</taxon>
        <taxon>Zingiberales</taxon>
        <taxon>Musaceae</taxon>
        <taxon>Ensete</taxon>
    </lineage>
</organism>
<dbReference type="InterPro" id="IPR011598">
    <property type="entry name" value="bHLH_dom"/>
</dbReference>
<dbReference type="GO" id="GO:0046983">
    <property type="term" value="F:protein dimerization activity"/>
    <property type="evidence" value="ECO:0007669"/>
    <property type="project" value="InterPro"/>
</dbReference>
<gene>
    <name evidence="8" type="ORF">OPV22_017340</name>
</gene>
<comment type="similarity">
    <text evidence="2">Belongs to the bHLH protein family.</text>
</comment>
<dbReference type="AlphaFoldDB" id="A0AAV8PF51"/>
<dbReference type="EMBL" id="JAQQAF010000005">
    <property type="protein sequence ID" value="KAJ8484855.1"/>
    <property type="molecule type" value="Genomic_DNA"/>
</dbReference>
<dbReference type="GO" id="GO:0005634">
    <property type="term" value="C:nucleus"/>
    <property type="evidence" value="ECO:0007669"/>
    <property type="project" value="UniProtKB-SubCell"/>
</dbReference>
<evidence type="ECO:0000256" key="5">
    <source>
        <dbReference type="ARBA" id="ARBA00023242"/>
    </source>
</evidence>
<dbReference type="PANTHER" id="PTHR16223">
    <property type="entry name" value="TRANSCRIPTION FACTOR BHLH83-RELATED"/>
    <property type="match status" value="1"/>
</dbReference>
<dbReference type="PROSITE" id="PS50888">
    <property type="entry name" value="BHLH"/>
    <property type="match status" value="1"/>
</dbReference>
<comment type="subcellular location">
    <subcellularLocation>
        <location evidence="1">Nucleus</location>
    </subcellularLocation>
</comment>
<dbReference type="SUPFAM" id="SSF47459">
    <property type="entry name" value="HLH, helix-loop-helix DNA-binding domain"/>
    <property type="match status" value="1"/>
</dbReference>
<keyword evidence="4" id="KW-0804">Transcription</keyword>
<evidence type="ECO:0000256" key="3">
    <source>
        <dbReference type="ARBA" id="ARBA00023015"/>
    </source>
</evidence>
<feature type="domain" description="BHLH" evidence="7">
    <location>
        <begin position="87"/>
        <end position="136"/>
    </location>
</feature>
<keyword evidence="9" id="KW-1185">Reference proteome</keyword>
<protein>
    <recommendedName>
        <fullName evidence="7">BHLH domain-containing protein</fullName>
    </recommendedName>
</protein>
<keyword evidence="3" id="KW-0805">Transcription regulation</keyword>
<accession>A0AAV8PF51</accession>
<sequence length="209" mass="22483">MEEESFMDMLRTGEEEDYLLSRYSSISPTGMLCFGEEEDAVSALRRDPHKANDSSPPPTTVNISKSPIKKVGSSYSGRGGRRRTGVTTTGTPATTIMARKEKVGERIMALQRLVSPFGKSDTASVLHEALGYIRFLHDQVQVLSSPYLRSLPSSADLHDGRGSADLRSRGLCLVPVACTEDVTRSNGADLWSPAMGSGSRGGSSSSSKH</sequence>
<evidence type="ECO:0000256" key="1">
    <source>
        <dbReference type="ARBA" id="ARBA00004123"/>
    </source>
</evidence>
<dbReference type="InterPro" id="IPR036638">
    <property type="entry name" value="HLH_DNA-bd_sf"/>
</dbReference>
<name>A0AAV8PF51_ENSVE</name>
<comment type="caution">
    <text evidence="8">The sequence shown here is derived from an EMBL/GenBank/DDBJ whole genome shotgun (WGS) entry which is preliminary data.</text>
</comment>
<evidence type="ECO:0000313" key="8">
    <source>
        <dbReference type="EMBL" id="KAJ8484855.1"/>
    </source>
</evidence>
<evidence type="ECO:0000256" key="2">
    <source>
        <dbReference type="ARBA" id="ARBA00005510"/>
    </source>
</evidence>
<keyword evidence="5" id="KW-0539">Nucleus</keyword>
<feature type="region of interest" description="Disordered" evidence="6">
    <location>
        <begin position="189"/>
        <end position="209"/>
    </location>
</feature>
<dbReference type="Proteomes" id="UP001222027">
    <property type="component" value="Unassembled WGS sequence"/>
</dbReference>
<reference evidence="8 9" key="1">
    <citation type="submission" date="2022-12" db="EMBL/GenBank/DDBJ databases">
        <title>Chromosome-scale assembly of the Ensete ventricosum genome.</title>
        <authorList>
            <person name="Dussert Y."/>
            <person name="Stocks J."/>
            <person name="Wendawek A."/>
            <person name="Woldeyes F."/>
            <person name="Nichols R.A."/>
            <person name="Borrell J.S."/>
        </authorList>
    </citation>
    <scope>NUCLEOTIDE SEQUENCE [LARGE SCALE GENOMIC DNA]</scope>
    <source>
        <strain evidence="9">cv. Maze</strain>
        <tissue evidence="8">Seeds</tissue>
    </source>
</reference>
<evidence type="ECO:0000256" key="6">
    <source>
        <dbReference type="SAM" id="MobiDB-lite"/>
    </source>
</evidence>
<dbReference type="GO" id="GO:0000981">
    <property type="term" value="F:DNA-binding transcription factor activity, RNA polymerase II-specific"/>
    <property type="evidence" value="ECO:0007669"/>
    <property type="project" value="TreeGrafter"/>
</dbReference>
<dbReference type="GO" id="GO:0000978">
    <property type="term" value="F:RNA polymerase II cis-regulatory region sequence-specific DNA binding"/>
    <property type="evidence" value="ECO:0007669"/>
    <property type="project" value="TreeGrafter"/>
</dbReference>
<feature type="region of interest" description="Disordered" evidence="6">
    <location>
        <begin position="43"/>
        <end position="89"/>
    </location>
</feature>
<evidence type="ECO:0000259" key="7">
    <source>
        <dbReference type="PROSITE" id="PS50888"/>
    </source>
</evidence>
<dbReference type="InterPro" id="IPR045239">
    <property type="entry name" value="bHLH95_bHLH"/>
</dbReference>
<dbReference type="CDD" id="cd11393">
    <property type="entry name" value="bHLH_AtbHLH_like"/>
    <property type="match status" value="1"/>
</dbReference>
<evidence type="ECO:0000313" key="9">
    <source>
        <dbReference type="Proteomes" id="UP001222027"/>
    </source>
</evidence>
<evidence type="ECO:0000256" key="4">
    <source>
        <dbReference type="ARBA" id="ARBA00023163"/>
    </source>
</evidence>
<dbReference type="PANTHER" id="PTHR16223:SF380">
    <property type="entry name" value="HELIX-LOOP-HELIX DNA-BINDING DOMAIN CONTAINING PROTEIN, EXPRESSED"/>
    <property type="match status" value="1"/>
</dbReference>
<dbReference type="InterPro" id="IPR045843">
    <property type="entry name" value="IND-like"/>
</dbReference>